<dbReference type="Gene3D" id="3.20.20.80">
    <property type="entry name" value="Glycosidases"/>
    <property type="match status" value="1"/>
</dbReference>
<evidence type="ECO:0000313" key="6">
    <source>
        <dbReference type="Proteomes" id="UP000640052"/>
    </source>
</evidence>
<dbReference type="Pfam" id="PF01183">
    <property type="entry name" value="Glyco_hydro_25"/>
    <property type="match status" value="1"/>
</dbReference>
<dbReference type="EMBL" id="BOOA01000014">
    <property type="protein sequence ID" value="GIH23982.1"/>
    <property type="molecule type" value="Genomic_DNA"/>
</dbReference>
<dbReference type="SMART" id="SM00641">
    <property type="entry name" value="Glyco_25"/>
    <property type="match status" value="1"/>
</dbReference>
<dbReference type="RefSeq" id="WP_204040753.1">
    <property type="nucleotide sequence ID" value="NZ_BOOA01000014.1"/>
</dbReference>
<evidence type="ECO:0000256" key="1">
    <source>
        <dbReference type="ARBA" id="ARBA00010646"/>
    </source>
</evidence>
<proteinExistence type="inferred from homology"/>
<dbReference type="GO" id="GO:0016998">
    <property type="term" value="P:cell wall macromolecule catabolic process"/>
    <property type="evidence" value="ECO:0007669"/>
    <property type="project" value="InterPro"/>
</dbReference>
<dbReference type="PANTHER" id="PTHR34135:SF2">
    <property type="entry name" value="LYSOZYME"/>
    <property type="match status" value="1"/>
</dbReference>
<evidence type="ECO:0000256" key="2">
    <source>
        <dbReference type="ARBA" id="ARBA00022801"/>
    </source>
</evidence>
<keyword evidence="3" id="KW-0326">Glycosidase</keyword>
<dbReference type="InterPro" id="IPR017853">
    <property type="entry name" value="GH"/>
</dbReference>
<dbReference type="InterPro" id="IPR002053">
    <property type="entry name" value="Glyco_hydro_25"/>
</dbReference>
<comment type="similarity">
    <text evidence="1">Belongs to the glycosyl hydrolase 25 family.</text>
</comment>
<sequence>MPTHRRSWSAPTRTRLRYALAGLCAAMSVATAVSPASTAHAAPMRAAEPEFTYGQDISAYQASYDWHSSPAQFGLVKATEGLTFRDSSFARQWHELAKKGIVRGAYHYGHPDDDPIAEANHFLSVVNSQPAKRGDLLALDLETAAGQSVAHVNAWAKTWLAHVKAKTGITPLFYSSWSFADTYGHGLSAYPLWVADYGKTRGQVTPPADWKTWTIHQYSDTPVDQNVSSLTTQQLRVLGRR</sequence>
<dbReference type="PROSITE" id="PS51904">
    <property type="entry name" value="GLYCOSYL_HYDROL_F25_2"/>
    <property type="match status" value="1"/>
</dbReference>
<dbReference type="PANTHER" id="PTHR34135">
    <property type="entry name" value="LYSOZYME"/>
    <property type="match status" value="1"/>
</dbReference>
<feature type="signal peptide" evidence="4">
    <location>
        <begin position="1"/>
        <end position="41"/>
    </location>
</feature>
<protein>
    <recommendedName>
        <fullName evidence="7">Hydrolase</fullName>
    </recommendedName>
</protein>
<dbReference type="Proteomes" id="UP000640052">
    <property type="component" value="Unassembled WGS sequence"/>
</dbReference>
<dbReference type="SUPFAM" id="SSF51445">
    <property type="entry name" value="(Trans)glycosidases"/>
    <property type="match status" value="1"/>
</dbReference>
<organism evidence="5 6">
    <name type="scientific">Acrocarpospora phusangensis</name>
    <dbReference type="NCBI Taxonomy" id="1070424"/>
    <lineage>
        <taxon>Bacteria</taxon>
        <taxon>Bacillati</taxon>
        <taxon>Actinomycetota</taxon>
        <taxon>Actinomycetes</taxon>
        <taxon>Streptosporangiales</taxon>
        <taxon>Streptosporangiaceae</taxon>
        <taxon>Acrocarpospora</taxon>
    </lineage>
</organism>
<evidence type="ECO:0000256" key="3">
    <source>
        <dbReference type="ARBA" id="ARBA00023295"/>
    </source>
</evidence>
<feature type="chain" id="PRO_5036849661" description="Hydrolase" evidence="4">
    <location>
        <begin position="42"/>
        <end position="241"/>
    </location>
</feature>
<evidence type="ECO:0000313" key="5">
    <source>
        <dbReference type="EMBL" id="GIH23982.1"/>
    </source>
</evidence>
<keyword evidence="6" id="KW-1185">Reference proteome</keyword>
<dbReference type="AlphaFoldDB" id="A0A919QCX4"/>
<reference evidence="5" key="1">
    <citation type="submission" date="2021-01" db="EMBL/GenBank/DDBJ databases">
        <title>Whole genome shotgun sequence of Acrocarpospora phusangensis NBRC 108782.</title>
        <authorList>
            <person name="Komaki H."/>
            <person name="Tamura T."/>
        </authorList>
    </citation>
    <scope>NUCLEOTIDE SEQUENCE</scope>
    <source>
        <strain evidence="5">NBRC 108782</strain>
    </source>
</reference>
<comment type="caution">
    <text evidence="5">The sequence shown here is derived from an EMBL/GenBank/DDBJ whole genome shotgun (WGS) entry which is preliminary data.</text>
</comment>
<evidence type="ECO:0008006" key="7">
    <source>
        <dbReference type="Google" id="ProtNLM"/>
    </source>
</evidence>
<dbReference type="GO" id="GO:0003796">
    <property type="term" value="F:lysozyme activity"/>
    <property type="evidence" value="ECO:0007669"/>
    <property type="project" value="InterPro"/>
</dbReference>
<gene>
    <name evidence="5" type="ORF">Aph01nite_22920</name>
</gene>
<dbReference type="InterPro" id="IPR018077">
    <property type="entry name" value="Glyco_hydro_fam25_subgr"/>
</dbReference>
<dbReference type="GO" id="GO:0009253">
    <property type="term" value="P:peptidoglycan catabolic process"/>
    <property type="evidence" value="ECO:0007669"/>
    <property type="project" value="InterPro"/>
</dbReference>
<accession>A0A919QCX4</accession>
<keyword evidence="2" id="KW-0378">Hydrolase</keyword>
<evidence type="ECO:0000256" key="4">
    <source>
        <dbReference type="SAM" id="SignalP"/>
    </source>
</evidence>
<keyword evidence="4" id="KW-0732">Signal</keyword>
<name>A0A919QCX4_9ACTN</name>
<dbReference type="GO" id="GO:0016052">
    <property type="term" value="P:carbohydrate catabolic process"/>
    <property type="evidence" value="ECO:0007669"/>
    <property type="project" value="TreeGrafter"/>
</dbReference>